<dbReference type="AlphaFoldDB" id="A0A397CU81"/>
<reference evidence="1 2" key="1">
    <citation type="submission" date="2018-08" db="EMBL/GenBank/DDBJ databases">
        <title>Aphanomyces genome sequencing and annotation.</title>
        <authorList>
            <person name="Minardi D."/>
            <person name="Oidtmann B."/>
            <person name="Van Der Giezen M."/>
            <person name="Studholme D.J."/>
        </authorList>
    </citation>
    <scope>NUCLEOTIDE SEQUENCE [LARGE SCALE GENOMIC DNA]</scope>
    <source>
        <strain evidence="1 2">D2</strain>
    </source>
</reference>
<organism evidence="1 2">
    <name type="scientific">Aphanomyces astaci</name>
    <name type="common">Crayfish plague agent</name>
    <dbReference type="NCBI Taxonomy" id="112090"/>
    <lineage>
        <taxon>Eukaryota</taxon>
        <taxon>Sar</taxon>
        <taxon>Stramenopiles</taxon>
        <taxon>Oomycota</taxon>
        <taxon>Saprolegniomycetes</taxon>
        <taxon>Saprolegniales</taxon>
        <taxon>Verrucalvaceae</taxon>
        <taxon>Aphanomyces</taxon>
    </lineage>
</organism>
<proteinExistence type="predicted"/>
<accession>A0A397CU81</accession>
<dbReference type="Proteomes" id="UP000266643">
    <property type="component" value="Unassembled WGS sequence"/>
</dbReference>
<evidence type="ECO:0000313" key="1">
    <source>
        <dbReference type="EMBL" id="RHY52984.1"/>
    </source>
</evidence>
<name>A0A397CU81_APHAT</name>
<protein>
    <submittedName>
        <fullName evidence="1">Uncharacterized protein</fullName>
    </submittedName>
</protein>
<comment type="caution">
    <text evidence="1">The sequence shown here is derived from an EMBL/GenBank/DDBJ whole genome shotgun (WGS) entry which is preliminary data.</text>
</comment>
<dbReference type="EMBL" id="QUTD01006867">
    <property type="protein sequence ID" value="RHY52984.1"/>
    <property type="molecule type" value="Genomic_DNA"/>
</dbReference>
<sequence>MVDNVHLTQEPQLKKLGAEVGDEGGLLGLFMGEKSHRLLLSMQFILHSMQVMVPRTTLGHELHLQVHTMYFPTHLGSLKLPHLPLQVPAPRLSIVVLGLHPYVLVVVHDDSVAECS</sequence>
<gene>
    <name evidence="1" type="ORF">DYB30_009601</name>
</gene>
<evidence type="ECO:0000313" key="2">
    <source>
        <dbReference type="Proteomes" id="UP000266643"/>
    </source>
</evidence>